<dbReference type="SUPFAM" id="SSF49313">
    <property type="entry name" value="Cadherin-like"/>
    <property type="match status" value="14"/>
</dbReference>
<evidence type="ECO:0000256" key="10">
    <source>
        <dbReference type="ARBA" id="ARBA00044073"/>
    </source>
</evidence>
<keyword evidence="17" id="KW-1185">Reference proteome</keyword>
<dbReference type="InterPro" id="IPR002126">
    <property type="entry name" value="Cadherin-like_dom"/>
</dbReference>
<dbReference type="PROSITE" id="PS50268">
    <property type="entry name" value="CADHERIN_2"/>
    <property type="match status" value="13"/>
</dbReference>
<evidence type="ECO:0000256" key="9">
    <source>
        <dbReference type="ARBA" id="ARBA00023170"/>
    </source>
</evidence>
<feature type="domain" description="Cadherin" evidence="15">
    <location>
        <begin position="1163"/>
        <end position="1276"/>
    </location>
</feature>
<dbReference type="Pfam" id="PF00028">
    <property type="entry name" value="Cadherin"/>
    <property type="match status" value="10"/>
</dbReference>
<dbReference type="InterPro" id="IPR020894">
    <property type="entry name" value="Cadherin_CS"/>
</dbReference>
<evidence type="ECO:0000256" key="3">
    <source>
        <dbReference type="ARBA" id="ARBA00022729"/>
    </source>
</evidence>
<feature type="domain" description="Cadherin" evidence="15">
    <location>
        <begin position="295"/>
        <end position="417"/>
    </location>
</feature>
<feature type="domain" description="Cadherin" evidence="15">
    <location>
        <begin position="83"/>
        <end position="177"/>
    </location>
</feature>
<evidence type="ECO:0000256" key="2">
    <source>
        <dbReference type="ARBA" id="ARBA00022692"/>
    </source>
</evidence>
<dbReference type="PROSITE" id="PS00232">
    <property type="entry name" value="CADHERIN_1"/>
    <property type="match status" value="3"/>
</dbReference>
<dbReference type="InterPro" id="IPR039808">
    <property type="entry name" value="Cadherin"/>
</dbReference>
<protein>
    <recommendedName>
        <fullName evidence="10">Cadherin-related family member 1</fullName>
    </recommendedName>
    <alternativeName>
        <fullName evidence="11">Photoreceptor cadherin</fullName>
    </alternativeName>
    <alternativeName>
        <fullName evidence="12">Protocadherin-21</fullName>
    </alternativeName>
</protein>
<keyword evidence="5 13" id="KW-0106">Calcium</keyword>
<evidence type="ECO:0000256" key="11">
    <source>
        <dbReference type="ARBA" id="ARBA00044253"/>
    </source>
</evidence>
<feature type="domain" description="Cadherin" evidence="15">
    <location>
        <begin position="623"/>
        <end position="732"/>
    </location>
</feature>
<evidence type="ECO:0000256" key="8">
    <source>
        <dbReference type="ARBA" id="ARBA00023136"/>
    </source>
</evidence>
<dbReference type="Proteomes" id="UP001148838">
    <property type="component" value="Unassembled WGS sequence"/>
</dbReference>
<evidence type="ECO:0000313" key="17">
    <source>
        <dbReference type="Proteomes" id="UP001148838"/>
    </source>
</evidence>
<dbReference type="InterPro" id="IPR015919">
    <property type="entry name" value="Cadherin-like_sf"/>
</dbReference>
<feature type="domain" description="Cadherin" evidence="15">
    <location>
        <begin position="1277"/>
        <end position="1373"/>
    </location>
</feature>
<gene>
    <name evidence="16" type="ORF">ANN_21626</name>
</gene>
<evidence type="ECO:0000256" key="12">
    <source>
        <dbReference type="ARBA" id="ARBA00044335"/>
    </source>
</evidence>
<dbReference type="PANTHER" id="PTHR24027">
    <property type="entry name" value="CADHERIN-23"/>
    <property type="match status" value="1"/>
</dbReference>
<feature type="domain" description="Cadherin" evidence="15">
    <location>
        <begin position="1091"/>
        <end position="1164"/>
    </location>
</feature>
<keyword evidence="6" id="KW-0130">Cell adhesion</keyword>
<feature type="domain" description="Cadherin" evidence="15">
    <location>
        <begin position="518"/>
        <end position="622"/>
    </location>
</feature>
<evidence type="ECO:0000256" key="4">
    <source>
        <dbReference type="ARBA" id="ARBA00022737"/>
    </source>
</evidence>
<feature type="domain" description="Cadherin" evidence="15">
    <location>
        <begin position="982"/>
        <end position="1090"/>
    </location>
</feature>
<feature type="domain" description="Cadherin" evidence="15">
    <location>
        <begin position="741"/>
        <end position="847"/>
    </location>
</feature>
<comment type="subcellular location">
    <subcellularLocation>
        <location evidence="1">Membrane</location>
        <topology evidence="1">Single-pass membrane protein</topology>
    </subcellularLocation>
</comment>
<evidence type="ECO:0000256" key="13">
    <source>
        <dbReference type="PROSITE-ProRule" id="PRU00043"/>
    </source>
</evidence>
<accession>A0ABQ8S720</accession>
<sequence length="1812" mass="198486">MSPRSNAETYPAILLLLAERKPNQITCSDQDLNQGPLVSRMEWRSNVVQCLVTLLALWGRGVQSQSLINRAPHFLSGGDMARFSLPEDTRVGSPVYRLRGLDPEGSRVHYSISGEQLTVDRASGIVTLLRPLDREAVDLVEVIISITDEGIAGSEPNTVSLRREIPILDVNDNAPEFHGRPYSFTVPETTRVGTVLYSNMTITDQDGGVNADITLTCADNEDVCSTFGVTAEKVSEGEYMGVITLLQPLDYEQRSGYSLVLKATDMASEPSVRMTAVANVAIDVMDIQDQPPIFLNAPFSATVAEGTPPGTSVLSVQARDGDLGDPRNLLLTVEDDTLGYFALVRRSPGENSAISVADLITSNKSIDREHSDILQNGGIYVFSIKATELINNELPGDMTTSQVTIVITDIDDQIPQFNEDKFHINVSEDVGADTPLPGLNMVINDRDVGENARYTLRLEDVEFQRQGLDYDVQDPELRKIVFDVVAMVKNRQGADLEAGRARVTVELLDANDNSPVFPRSAYRLQVPEDTAPGSLISNITATDKDSREFGNITYFIKGFGAEKFYTHPKRGGLYVANASRGLDYETQKSYSLTFEARDGGGRVSTANLFVEVADVNDNAPVFEQREYSRTVREGAASFQPQLFVRATDADGPDQGGGKIFYSIQSSNTRNDVFFVEPVSGEVKINSPVNSSDTSRGQYELVVRATDAGTPPLHDDTRVLIRVGVPGNQRPIFRGNRNVVNGPSSYVASVPENAEPGTEVVQVLATDPDGQDSLLNYFIAGGARDNFVINQRSGQIRVSSDARLDLETGGPHYDIIVHAVDSGTPIRETATATVAVDIVDINNKPPTFPTNDASAFVRYISERAPVGEPVLTVTAVDPDSDAELEYSIVEPIRAADRTGVALKSTTPYNYKAAFRINSTTGEVLVAKSLDHQAAAVIIMTVQAKDLNAAEYVEQQVASAEVTIYVQAYSDSNPLFMASTWTPTNPVIRVTVPEEQEVGTTLLTLTAKDPITGNAISKFEEVKSAGLQDAEDLVRVDTHSGNVVLHKRLDYEALQQKSLTFQVRAITDDSQRSSEATVMIQVQDINDNSPEFSQESYKTRVLESAKHPEAILTVRASDLDIDDNKTGYGAVRYALSGENAGLFVVDALTGMIRVAPNVTLDREKQSVLRFVVVAADTPQGGSEQRKTYANVMATDSDEGAGGEVTYDLSNEGEANGLFAINHTTGQILTRRELTGKGRTEPYQLMVRAQDGGSPPLTTDVPLSVYIGDIFTNDGVPLFNSSIGSPVFQVMATDPDDPNTPNGRISYKFLDDGLDALAFNIDSDTGLISTRKLLDRELKENYTLIIVVQDHGDSPQQATRVLQVHVLDIDDHKPLFQRALDDDPQVLTVQEEVEVGTELGTVEAVDEDIGENGMIDYLITYGNEDGLFAINRTADNKGMISVARRVDRETAAEHLLTVKCFKKSATPHSLRKQYNRQDPSERQVKILVEDIDDNNPVFTKDNITIGVRLNVPVDTSLLTLEAVDVDSDSQPMTYRLINSTFFSLAPSVIDTVPVPANHSAVFRLDNKTGELRTASSMVGFVDGFLICSHIIGLIFPLKIFVLRDRDLLKFVFSKPPTDVRRMLTAFQKEVERALLLPVSLNIYDTQFYAKEDGSLDFSSTSSCFQLVGKESYDLNDMQSLLQDPNNEDLNEIYNKYNVEAVQRCAPLIAKAEASWIQLWVLAIACFIGLGALIAGIVTCCLYGRYKRQTKRCLLRDCSRVPVSSIGYLPGTGPPTMIITPPSAISEGPRMYEWAHDGPVLPPGHDNMSYHSFPTR</sequence>
<feature type="domain" description="Cadherin" evidence="15">
    <location>
        <begin position="418"/>
        <end position="517"/>
    </location>
</feature>
<dbReference type="CDD" id="cd11304">
    <property type="entry name" value="Cadherin_repeat"/>
    <property type="match status" value="14"/>
</dbReference>
<keyword evidence="7 14" id="KW-1133">Transmembrane helix</keyword>
<dbReference type="PANTHER" id="PTHR24027:SF413">
    <property type="entry name" value="CADHERIN RELATED FAMILY MEMBER 1"/>
    <property type="match status" value="1"/>
</dbReference>
<evidence type="ECO:0000256" key="14">
    <source>
        <dbReference type="SAM" id="Phobius"/>
    </source>
</evidence>
<evidence type="ECO:0000256" key="5">
    <source>
        <dbReference type="ARBA" id="ARBA00022837"/>
    </source>
</evidence>
<keyword evidence="8 14" id="KW-0472">Membrane</keyword>
<keyword evidence="4" id="KW-0677">Repeat</keyword>
<feature type="domain" description="Cadherin" evidence="15">
    <location>
        <begin position="178"/>
        <end position="294"/>
    </location>
</feature>
<keyword evidence="3" id="KW-0732">Signal</keyword>
<comment type="caution">
    <text evidence="16">The sequence shown here is derived from an EMBL/GenBank/DDBJ whole genome shotgun (WGS) entry which is preliminary data.</text>
</comment>
<dbReference type="EMBL" id="JAJSOF020000033">
    <property type="protein sequence ID" value="KAJ4429457.1"/>
    <property type="molecule type" value="Genomic_DNA"/>
</dbReference>
<feature type="domain" description="Cadherin" evidence="15">
    <location>
        <begin position="851"/>
        <end position="974"/>
    </location>
</feature>
<name>A0ABQ8S720_PERAM</name>
<keyword evidence="9" id="KW-0675">Receptor</keyword>
<evidence type="ECO:0000256" key="6">
    <source>
        <dbReference type="ARBA" id="ARBA00022889"/>
    </source>
</evidence>
<reference evidence="16 17" key="1">
    <citation type="journal article" date="2022" name="Allergy">
        <title>Genome assembly and annotation of Periplaneta americana reveal a comprehensive cockroach allergen profile.</title>
        <authorList>
            <person name="Wang L."/>
            <person name="Xiong Q."/>
            <person name="Saelim N."/>
            <person name="Wang L."/>
            <person name="Nong W."/>
            <person name="Wan A.T."/>
            <person name="Shi M."/>
            <person name="Liu X."/>
            <person name="Cao Q."/>
            <person name="Hui J.H.L."/>
            <person name="Sookrung N."/>
            <person name="Leung T.F."/>
            <person name="Tungtrongchitr A."/>
            <person name="Tsui S.K.W."/>
        </authorList>
    </citation>
    <scope>NUCLEOTIDE SEQUENCE [LARGE SCALE GENOMIC DNA]</scope>
    <source>
        <strain evidence="16">PWHHKU_190912</strain>
    </source>
</reference>
<dbReference type="Gene3D" id="2.60.40.60">
    <property type="entry name" value="Cadherins"/>
    <property type="match status" value="14"/>
</dbReference>
<evidence type="ECO:0000256" key="1">
    <source>
        <dbReference type="ARBA" id="ARBA00004167"/>
    </source>
</evidence>
<feature type="domain" description="Cadherin" evidence="15">
    <location>
        <begin position="1378"/>
        <end position="1495"/>
    </location>
</feature>
<organism evidence="16 17">
    <name type="scientific">Periplaneta americana</name>
    <name type="common">American cockroach</name>
    <name type="synonym">Blatta americana</name>
    <dbReference type="NCBI Taxonomy" id="6978"/>
    <lineage>
        <taxon>Eukaryota</taxon>
        <taxon>Metazoa</taxon>
        <taxon>Ecdysozoa</taxon>
        <taxon>Arthropoda</taxon>
        <taxon>Hexapoda</taxon>
        <taxon>Insecta</taxon>
        <taxon>Pterygota</taxon>
        <taxon>Neoptera</taxon>
        <taxon>Polyneoptera</taxon>
        <taxon>Dictyoptera</taxon>
        <taxon>Blattodea</taxon>
        <taxon>Blattoidea</taxon>
        <taxon>Blattidae</taxon>
        <taxon>Blattinae</taxon>
        <taxon>Periplaneta</taxon>
    </lineage>
</organism>
<keyword evidence="2 14" id="KW-0812">Transmembrane</keyword>
<dbReference type="PRINTS" id="PR00205">
    <property type="entry name" value="CADHERIN"/>
</dbReference>
<dbReference type="SMART" id="SM00112">
    <property type="entry name" value="CA"/>
    <property type="match status" value="13"/>
</dbReference>
<evidence type="ECO:0000313" key="16">
    <source>
        <dbReference type="EMBL" id="KAJ4429457.1"/>
    </source>
</evidence>
<evidence type="ECO:0000259" key="15">
    <source>
        <dbReference type="PROSITE" id="PS50268"/>
    </source>
</evidence>
<feature type="transmembrane region" description="Helical" evidence="14">
    <location>
        <begin position="1715"/>
        <end position="1739"/>
    </location>
</feature>
<evidence type="ECO:0000256" key="7">
    <source>
        <dbReference type="ARBA" id="ARBA00022989"/>
    </source>
</evidence>
<proteinExistence type="predicted"/>